<keyword evidence="2" id="KW-1185">Reference proteome</keyword>
<comment type="caution">
    <text evidence="1">The sequence shown here is derived from an EMBL/GenBank/DDBJ whole genome shotgun (WGS) entry which is preliminary data.</text>
</comment>
<name>A0ACC2JQI7_9PEZI</name>
<organism evidence="1 2">
    <name type="scientific">Lasiodiplodia mahajangana</name>
    <dbReference type="NCBI Taxonomy" id="1108764"/>
    <lineage>
        <taxon>Eukaryota</taxon>
        <taxon>Fungi</taxon>
        <taxon>Dikarya</taxon>
        <taxon>Ascomycota</taxon>
        <taxon>Pezizomycotina</taxon>
        <taxon>Dothideomycetes</taxon>
        <taxon>Dothideomycetes incertae sedis</taxon>
        <taxon>Botryosphaeriales</taxon>
        <taxon>Botryosphaeriaceae</taxon>
        <taxon>Lasiodiplodia</taxon>
    </lineage>
</organism>
<gene>
    <name evidence="1" type="ORF">O1611_g4043</name>
</gene>
<reference evidence="1" key="1">
    <citation type="submission" date="2022-12" db="EMBL/GenBank/DDBJ databases">
        <title>Genome Sequence of Lasiodiplodia mahajangana.</title>
        <authorList>
            <person name="Buettner E."/>
        </authorList>
    </citation>
    <scope>NUCLEOTIDE SEQUENCE</scope>
    <source>
        <strain evidence="1">VT137</strain>
    </source>
</reference>
<accession>A0ACC2JQI7</accession>
<evidence type="ECO:0000313" key="1">
    <source>
        <dbReference type="EMBL" id="KAJ8129587.1"/>
    </source>
</evidence>
<sequence length="537" mass="61464">MKPYIYAPLQPGEVRLLYYYKDDTLENKSTGWYLKTVQLEPLMDIPTSIPEFDALSYTWGDLTQTFPFVCDDRELSIHRNLRDALPFLAERSSGRPIWIDAVCINQLDESEKFSQIRLMHRIYRQASKVWVWLGCAIQYSEAAIAVLPQLAQVSRSLDRQRLPRWTTTHPTPESLGLPSRGSSIWAPVRQVVCNDWFRRVWTVQEFALARGVIFLYGCHEIHTSVLEDVVAFGHRLEALRDNQGLKLPIEAVANSRGMVRIRRLVAIEELASSKPRQCIPDHLLGTVVYMTQSHECAEPRDRILAILGFLEGYDTAELTMSDETIVADLYTKFSHYLFTRADQTQINWWVLLDRAALLGKRAGLPSWCPDFHQHQNEGGRNSICQLGAKSEPPYHASHSQGSIKCGGNSRELVIRGIIFDRVERVHPITPFPPITIQEFVSRVSNFNTMMDFLAVIDTFLNAVFASLRTASSSTRSNPGASDQESDSTMLDTYWRTLIGNNTRQEDYTITYEYFDSFRNTLRDIVDRCYEFAAEQKG</sequence>
<evidence type="ECO:0000313" key="2">
    <source>
        <dbReference type="Proteomes" id="UP001153332"/>
    </source>
</evidence>
<dbReference type="EMBL" id="JAPUUL010000718">
    <property type="protein sequence ID" value="KAJ8129587.1"/>
    <property type="molecule type" value="Genomic_DNA"/>
</dbReference>
<proteinExistence type="predicted"/>
<dbReference type="Proteomes" id="UP001153332">
    <property type="component" value="Unassembled WGS sequence"/>
</dbReference>
<protein>
    <submittedName>
        <fullName evidence="1">Uncharacterized protein</fullName>
    </submittedName>
</protein>